<sequence length="524" mass="56994">MSESPQTPTVVDLRDVNKKLDDFKKVNPRGFSLYRAHDYVHFDDIRTFVSTVIAVFLSGLTGFQYPLLPSLSSADGERIERGWSKAIARASTPVIPRPLRISLDSNCSFSRALMRRTHNVVDFDRGERYFFSGAAASKPALTLVLTRQTANNNTDLFFFPTNGPEILRRAAHALTNGPELMSKVALLLTDKSGVVSLINGPEIMTKLAPLLANKRTGLLINGPEIQANEPVKDESKLVMLNKAELFPTLMVNIDGRFVLPKIRAGKSFKTLHSGRLLSAFEPYTPPADGYLASILVAPDECEAAPNECEASPNECEAAPKDYSIDTEVLGDVMPFVRRSAIANECNANFISSEAIANECNANFISSEVTLGQPTSVFGQTPTKVPRIIFLENDSSVSMARACGESLRDPAEIASEKPSIVVGKSNIPACTLSRGPSYDLLCLSLPKVEVDLTLHARKFAELSGDDAMKAEEAAVTTPQYFHAIMKIAQWAISDDLARLDELAQIPEEASAEASLEASAEASLEP</sequence>
<accession>A0ABQ0KUU2</accession>
<name>A0ABQ0KUU2_MYCCL</name>
<proteinExistence type="predicted"/>
<dbReference type="Proteomes" id="UP000815677">
    <property type="component" value="Unassembled WGS sequence"/>
</dbReference>
<evidence type="ECO:0000313" key="1">
    <source>
        <dbReference type="EMBL" id="GAT42673.1"/>
    </source>
</evidence>
<keyword evidence="2" id="KW-1185">Reference proteome</keyword>
<evidence type="ECO:0000313" key="2">
    <source>
        <dbReference type="Proteomes" id="UP000815677"/>
    </source>
</evidence>
<reference evidence="1" key="1">
    <citation type="submission" date="2014-09" db="EMBL/GenBank/DDBJ databases">
        <title>Genome sequence of the luminous mushroom Mycena chlorophos for searching fungal bioluminescence genes.</title>
        <authorList>
            <person name="Tanaka Y."/>
            <person name="Kasuga D."/>
            <person name="Oba Y."/>
            <person name="Hase S."/>
            <person name="Sato K."/>
            <person name="Oba Y."/>
            <person name="Sakakibara Y."/>
        </authorList>
    </citation>
    <scope>NUCLEOTIDE SEQUENCE</scope>
</reference>
<protein>
    <submittedName>
        <fullName evidence="1">Uncharacterized protein</fullName>
    </submittedName>
</protein>
<organism evidence="1 2">
    <name type="scientific">Mycena chlorophos</name>
    <name type="common">Agaric fungus</name>
    <name type="synonym">Agaricus chlorophos</name>
    <dbReference type="NCBI Taxonomy" id="658473"/>
    <lineage>
        <taxon>Eukaryota</taxon>
        <taxon>Fungi</taxon>
        <taxon>Dikarya</taxon>
        <taxon>Basidiomycota</taxon>
        <taxon>Agaricomycotina</taxon>
        <taxon>Agaricomycetes</taxon>
        <taxon>Agaricomycetidae</taxon>
        <taxon>Agaricales</taxon>
        <taxon>Marasmiineae</taxon>
        <taxon>Mycenaceae</taxon>
        <taxon>Mycena</taxon>
    </lineage>
</organism>
<dbReference type="EMBL" id="DF838179">
    <property type="protein sequence ID" value="GAT42673.1"/>
    <property type="molecule type" value="Genomic_DNA"/>
</dbReference>
<gene>
    <name evidence="1" type="ORF">MCHLO_00381</name>
</gene>